<evidence type="ECO:0000256" key="5">
    <source>
        <dbReference type="SAM" id="SignalP"/>
    </source>
</evidence>
<dbReference type="PANTHER" id="PTHR16631">
    <property type="entry name" value="GLUCAN 1,3-BETA-GLUCOSIDASE"/>
    <property type="match status" value="1"/>
</dbReference>
<feature type="compositionally biased region" description="Polar residues" evidence="4">
    <location>
        <begin position="76"/>
        <end position="95"/>
    </location>
</feature>
<dbReference type="Gene3D" id="3.20.20.80">
    <property type="entry name" value="Glycosidases"/>
    <property type="match status" value="1"/>
</dbReference>
<comment type="similarity">
    <text evidence="2">Belongs to the glycosyl hydrolase 17 family.</text>
</comment>
<feature type="signal peptide" evidence="5">
    <location>
        <begin position="1"/>
        <end position="19"/>
    </location>
</feature>
<feature type="compositionally biased region" description="Low complexity" evidence="4">
    <location>
        <begin position="96"/>
        <end position="106"/>
    </location>
</feature>
<dbReference type="InParanoid" id="A0A136J081"/>
<evidence type="ECO:0000256" key="1">
    <source>
        <dbReference type="ARBA" id="ARBA00004196"/>
    </source>
</evidence>
<sequence length="379" mass="39530">MKFATASVVLLPLFGLAAGQPSRHNHQAGSQKRHDAMFHGRRDNVHNEARAVVYVNQHGQVINKPDAANVPAATNPGGQTADSHQPVTTPQQPQDASSAGSSAYNATGGGSGGNGVTYSPYKGNHNCKTQADVDADFAEFASTFGMIRLYGVDCDQVAMVRKALGSKYDNKLFLGIFKLDDIAGQVATMSAGLGGDWSRVNTVSVGNELVNNGGASVGQVVAALGTAKAALKAAGYSGPVVIVDTFNAVIANPQICDASDYCAVNMHPFFDPNTAPSQAGAFMTNQLSRVRAAISGNKRVVVTETGWPWQGSANGLAVPGKDQQATALQAIKGAFASDPSGVFLFTAFNDLWKKPESATFNAEQYWGMGARTSSADGGR</sequence>
<reference evidence="7" key="1">
    <citation type="submission" date="2016-02" db="EMBL/GenBank/DDBJ databases">
        <title>Draft genome sequence of Microdochium bolleyi, a fungal endophyte of beachgrass.</title>
        <authorList>
            <consortium name="DOE Joint Genome Institute"/>
            <person name="David A.S."/>
            <person name="May G."/>
            <person name="Haridas S."/>
            <person name="Lim J."/>
            <person name="Wang M."/>
            <person name="Labutti K."/>
            <person name="Lipzen A."/>
            <person name="Barry K."/>
            <person name="Grigoriev I.V."/>
        </authorList>
    </citation>
    <scope>NUCLEOTIDE SEQUENCE [LARGE SCALE GENOMIC DNA]</scope>
    <source>
        <strain evidence="7">J235TASD1</strain>
    </source>
</reference>
<evidence type="ECO:0000313" key="7">
    <source>
        <dbReference type="Proteomes" id="UP000070501"/>
    </source>
</evidence>
<dbReference type="STRING" id="196109.A0A136J081"/>
<comment type="subcellular location">
    <subcellularLocation>
        <location evidence="1">Cell envelope</location>
    </subcellularLocation>
</comment>
<keyword evidence="3 6" id="KW-0378">Hydrolase</keyword>
<proteinExistence type="inferred from homology"/>
<dbReference type="EMBL" id="KQ964252">
    <property type="protein sequence ID" value="KXJ90631.1"/>
    <property type="molecule type" value="Genomic_DNA"/>
</dbReference>
<dbReference type="GO" id="GO:0005576">
    <property type="term" value="C:extracellular region"/>
    <property type="evidence" value="ECO:0007669"/>
    <property type="project" value="TreeGrafter"/>
</dbReference>
<dbReference type="AlphaFoldDB" id="A0A136J081"/>
<gene>
    <name evidence="6" type="ORF">Micbo1qcDRAFT_205446</name>
</gene>
<dbReference type="InterPro" id="IPR050732">
    <property type="entry name" value="Beta-glucan_modifiers"/>
</dbReference>
<dbReference type="GO" id="GO:0042973">
    <property type="term" value="F:glucan endo-1,3-beta-D-glucosidase activity"/>
    <property type="evidence" value="ECO:0007669"/>
    <property type="project" value="TreeGrafter"/>
</dbReference>
<dbReference type="GO" id="GO:0009277">
    <property type="term" value="C:fungal-type cell wall"/>
    <property type="evidence" value="ECO:0007669"/>
    <property type="project" value="TreeGrafter"/>
</dbReference>
<keyword evidence="5" id="KW-0732">Signal</keyword>
<feature type="chain" id="PRO_5007293378" evidence="5">
    <location>
        <begin position="20"/>
        <end position="379"/>
    </location>
</feature>
<dbReference type="Proteomes" id="UP000070501">
    <property type="component" value="Unassembled WGS sequence"/>
</dbReference>
<evidence type="ECO:0000256" key="4">
    <source>
        <dbReference type="SAM" id="MobiDB-lite"/>
    </source>
</evidence>
<dbReference type="SUPFAM" id="SSF51445">
    <property type="entry name" value="(Trans)glycosidases"/>
    <property type="match status" value="1"/>
</dbReference>
<name>A0A136J081_9PEZI</name>
<dbReference type="FunCoup" id="A0A136J081">
    <property type="interactions" value="111"/>
</dbReference>
<dbReference type="PANTHER" id="PTHR16631:SF14">
    <property type="entry name" value="FAMILY 17 GLUCOSIDASE SCW10-RELATED"/>
    <property type="match status" value="1"/>
</dbReference>
<keyword evidence="7" id="KW-1185">Reference proteome</keyword>
<accession>A0A136J081</accession>
<dbReference type="OrthoDB" id="941679at2759"/>
<evidence type="ECO:0000256" key="2">
    <source>
        <dbReference type="ARBA" id="ARBA00008773"/>
    </source>
</evidence>
<dbReference type="GO" id="GO:0009986">
    <property type="term" value="C:cell surface"/>
    <property type="evidence" value="ECO:0007669"/>
    <property type="project" value="TreeGrafter"/>
</dbReference>
<organism evidence="6 7">
    <name type="scientific">Microdochium bolleyi</name>
    <dbReference type="NCBI Taxonomy" id="196109"/>
    <lineage>
        <taxon>Eukaryota</taxon>
        <taxon>Fungi</taxon>
        <taxon>Dikarya</taxon>
        <taxon>Ascomycota</taxon>
        <taxon>Pezizomycotina</taxon>
        <taxon>Sordariomycetes</taxon>
        <taxon>Xylariomycetidae</taxon>
        <taxon>Xylariales</taxon>
        <taxon>Microdochiaceae</taxon>
        <taxon>Microdochium</taxon>
    </lineage>
</organism>
<protein>
    <submittedName>
        <fullName evidence="6">Glycoside hydrolase superfamily</fullName>
    </submittedName>
</protein>
<dbReference type="GO" id="GO:0071555">
    <property type="term" value="P:cell wall organization"/>
    <property type="evidence" value="ECO:0007669"/>
    <property type="project" value="TreeGrafter"/>
</dbReference>
<feature type="region of interest" description="Disordered" evidence="4">
    <location>
        <begin position="67"/>
        <end position="108"/>
    </location>
</feature>
<evidence type="ECO:0000313" key="6">
    <source>
        <dbReference type="EMBL" id="KXJ90631.1"/>
    </source>
</evidence>
<dbReference type="InterPro" id="IPR017853">
    <property type="entry name" value="GH"/>
</dbReference>
<evidence type="ECO:0000256" key="3">
    <source>
        <dbReference type="ARBA" id="ARBA00022801"/>
    </source>
</evidence>